<proteinExistence type="predicted"/>
<organism evidence="1 2">
    <name type="scientific">Ktedonobacter robiniae</name>
    <dbReference type="NCBI Taxonomy" id="2778365"/>
    <lineage>
        <taxon>Bacteria</taxon>
        <taxon>Bacillati</taxon>
        <taxon>Chloroflexota</taxon>
        <taxon>Ktedonobacteria</taxon>
        <taxon>Ktedonobacterales</taxon>
        <taxon>Ktedonobacteraceae</taxon>
        <taxon>Ktedonobacter</taxon>
    </lineage>
</organism>
<accession>A0ABQ3V4B8</accession>
<dbReference type="Proteomes" id="UP000654345">
    <property type="component" value="Unassembled WGS sequence"/>
</dbReference>
<protein>
    <submittedName>
        <fullName evidence="1">Uncharacterized protein</fullName>
    </submittedName>
</protein>
<dbReference type="EMBL" id="BNJG01000003">
    <property type="protein sequence ID" value="GHO59812.1"/>
    <property type="molecule type" value="Genomic_DNA"/>
</dbReference>
<sequence>MSRYTCEGMAEKRLENSDFSFAEENCLFAGLTIIYWDDTLLTTKGGGVNNV</sequence>
<gene>
    <name evidence="1" type="ORF">KSB_82870</name>
</gene>
<evidence type="ECO:0000313" key="1">
    <source>
        <dbReference type="EMBL" id="GHO59812.1"/>
    </source>
</evidence>
<keyword evidence="2" id="KW-1185">Reference proteome</keyword>
<comment type="caution">
    <text evidence="1">The sequence shown here is derived from an EMBL/GenBank/DDBJ whole genome shotgun (WGS) entry which is preliminary data.</text>
</comment>
<reference evidence="1 2" key="1">
    <citation type="journal article" date="2021" name="Int. J. Syst. Evol. Microbiol.">
        <title>Reticulibacter mediterranei gen. nov., sp. nov., within the new family Reticulibacteraceae fam. nov., and Ktedonospora formicarum gen. nov., sp. nov., Ktedonobacter robiniae sp. nov., Dictyobacter formicarum sp. nov. and Dictyobacter arantiisoli sp. nov., belonging to the class Ktedonobacteria.</title>
        <authorList>
            <person name="Yabe S."/>
            <person name="Zheng Y."/>
            <person name="Wang C.M."/>
            <person name="Sakai Y."/>
            <person name="Abe K."/>
            <person name="Yokota A."/>
            <person name="Donadio S."/>
            <person name="Cavaletti L."/>
            <person name="Monciardini P."/>
        </authorList>
    </citation>
    <scope>NUCLEOTIDE SEQUENCE [LARGE SCALE GENOMIC DNA]</scope>
    <source>
        <strain evidence="1 2">SOSP1-30</strain>
    </source>
</reference>
<evidence type="ECO:0000313" key="2">
    <source>
        <dbReference type="Proteomes" id="UP000654345"/>
    </source>
</evidence>
<name>A0ABQ3V4B8_9CHLR</name>